<feature type="transmembrane region" description="Helical" evidence="6">
    <location>
        <begin position="407"/>
        <end position="424"/>
    </location>
</feature>
<dbReference type="GO" id="GO:0016020">
    <property type="term" value="C:membrane"/>
    <property type="evidence" value="ECO:0007669"/>
    <property type="project" value="UniProtKB-SubCell"/>
</dbReference>
<evidence type="ECO:0000256" key="2">
    <source>
        <dbReference type="ARBA" id="ARBA00009310"/>
    </source>
</evidence>
<gene>
    <name evidence="7" type="ORF">PPAR1163_LOCUS24333</name>
</gene>
<dbReference type="AlphaFoldDB" id="A0A7S1UEK9"/>
<evidence type="ECO:0000313" key="7">
    <source>
        <dbReference type="EMBL" id="CAD9265910.1"/>
    </source>
</evidence>
<evidence type="ECO:0008006" key="8">
    <source>
        <dbReference type="Google" id="ProtNLM"/>
    </source>
</evidence>
<feature type="transmembrane region" description="Helical" evidence="6">
    <location>
        <begin position="383"/>
        <end position="401"/>
    </location>
</feature>
<evidence type="ECO:0000256" key="1">
    <source>
        <dbReference type="ARBA" id="ARBA00004141"/>
    </source>
</evidence>
<organism evidence="7">
    <name type="scientific">Phaeomonas parva</name>
    <dbReference type="NCBI Taxonomy" id="124430"/>
    <lineage>
        <taxon>Eukaryota</taxon>
        <taxon>Sar</taxon>
        <taxon>Stramenopiles</taxon>
        <taxon>Ochrophyta</taxon>
        <taxon>Pinguiophyceae</taxon>
        <taxon>Pinguiochrysidales</taxon>
        <taxon>Pinguiochrysidaceae</taxon>
        <taxon>Phaeomonas</taxon>
    </lineage>
</organism>
<protein>
    <recommendedName>
        <fullName evidence="8">Cleft lip and palate transmembrane protein 1-like protein</fullName>
    </recommendedName>
</protein>
<accession>A0A7S1UEK9</accession>
<reference evidence="7" key="1">
    <citation type="submission" date="2021-01" db="EMBL/GenBank/DDBJ databases">
        <authorList>
            <person name="Corre E."/>
            <person name="Pelletier E."/>
            <person name="Niang G."/>
            <person name="Scheremetjew M."/>
            <person name="Finn R."/>
            <person name="Kale V."/>
            <person name="Holt S."/>
            <person name="Cochrane G."/>
            <person name="Meng A."/>
            <person name="Brown T."/>
            <person name="Cohen L."/>
        </authorList>
    </citation>
    <scope>NUCLEOTIDE SEQUENCE</scope>
    <source>
        <strain evidence="7">CCMP2877</strain>
    </source>
</reference>
<feature type="transmembrane region" description="Helical" evidence="6">
    <location>
        <begin position="340"/>
        <end position="362"/>
    </location>
</feature>
<evidence type="ECO:0000256" key="3">
    <source>
        <dbReference type="ARBA" id="ARBA00022692"/>
    </source>
</evidence>
<evidence type="ECO:0000256" key="5">
    <source>
        <dbReference type="ARBA" id="ARBA00023136"/>
    </source>
</evidence>
<feature type="transmembrane region" description="Helical" evidence="6">
    <location>
        <begin position="508"/>
        <end position="529"/>
    </location>
</feature>
<proteinExistence type="inferred from homology"/>
<evidence type="ECO:0000256" key="4">
    <source>
        <dbReference type="ARBA" id="ARBA00022989"/>
    </source>
</evidence>
<feature type="transmembrane region" description="Helical" evidence="6">
    <location>
        <begin position="480"/>
        <end position="502"/>
    </location>
</feature>
<dbReference type="GO" id="GO:0012505">
    <property type="term" value="C:endomembrane system"/>
    <property type="evidence" value="ECO:0007669"/>
    <property type="project" value="TreeGrafter"/>
</dbReference>
<dbReference type="EMBL" id="HBGJ01038613">
    <property type="protein sequence ID" value="CAD9265910.1"/>
    <property type="molecule type" value="Transcribed_RNA"/>
</dbReference>
<sequence>MGLAGWCNVSSLAALAAVLYVTVTFSRIGAIVNPLTPVPGDEAAGLRPAQLIAPAWPAGTTVRLFCYLSPHARLRFSNLTAEDAPARLLWEATVPLGAAGEPEAELRVEPSGFGAGGFEVPKQWWERIVEGRGAFVHVVATRDPAATATTPITRGALQDVLVAVVPLVRKMEPSLKPPKRHLLCDIEALRFLVRDEDLLYCEEEYVELLKKHRHRLAQLEAKGQVPFEPQWVPEVGVKLLSEFRSYDADDLSLVRLVLPVLRGDGNQHVYQPLMHADEVGLTSDKYAALNKTTASLPLKLTVGHMSLSRFLLMDFLVDSLDGQLKEMGFSEDDVDDVRRLVADTSVLMLSVTMVASVLHLLFEFLAFRSDVNFWKNNKTLKGLSARAVAVEMLFQFIILMFLQDEGASLLVLGPAAVGVAIQAWKVKRATGLTLDTSGGFPKVRLLRLEAEAEEAAKGDKGADEKGVNWSKLTQEVDRKAWGTLTLLVVPLVTGVALRSLILERHVNWYSWILSTLTAAVYSLGFALMCPQLIINHRLKSVAQLPWRFLCYRFVNTFIDDLFAFVIKMPTMHRLSCFRDDVVFLFYLYQRWIYPTDLSRMDAADVAN</sequence>
<comment type="similarity">
    <text evidence="2">Belongs to the CLPTM1 family.</text>
</comment>
<name>A0A7S1UEK9_9STRA</name>
<evidence type="ECO:0000256" key="6">
    <source>
        <dbReference type="SAM" id="Phobius"/>
    </source>
</evidence>
<comment type="subcellular location">
    <subcellularLocation>
        <location evidence="1">Membrane</location>
        <topology evidence="1">Multi-pass membrane protein</topology>
    </subcellularLocation>
</comment>
<keyword evidence="4 6" id="KW-1133">Transmembrane helix</keyword>
<dbReference type="PANTHER" id="PTHR21347:SF0">
    <property type="entry name" value="LIPID SCRAMBLASE CLPTM1L"/>
    <property type="match status" value="1"/>
</dbReference>
<dbReference type="InterPro" id="IPR008429">
    <property type="entry name" value="CLPTM1"/>
</dbReference>
<keyword evidence="5 6" id="KW-0472">Membrane</keyword>
<dbReference type="Pfam" id="PF05602">
    <property type="entry name" value="CLPTM1"/>
    <property type="match status" value="1"/>
</dbReference>
<dbReference type="PANTHER" id="PTHR21347">
    <property type="entry name" value="CLEFT LIP AND PALATE ASSOCIATED TRANSMEMBRANE PROTEIN-RELATED"/>
    <property type="match status" value="1"/>
</dbReference>
<keyword evidence="3 6" id="KW-0812">Transmembrane</keyword>